<evidence type="ECO:0000256" key="5">
    <source>
        <dbReference type="ARBA" id="ARBA00022749"/>
    </source>
</evidence>
<keyword evidence="4 9" id="KW-0547">Nucleotide-binding</keyword>
<accession>A0A917QZ49</accession>
<name>A0A917QZ49_9ACTN</name>
<dbReference type="PRINTS" id="PR00096">
    <property type="entry name" value="GATASE"/>
</dbReference>
<dbReference type="Pfam" id="PF00958">
    <property type="entry name" value="GMP_synt_C"/>
    <property type="match status" value="1"/>
</dbReference>
<dbReference type="PRINTS" id="PR00097">
    <property type="entry name" value="ANTSNTHASEII"/>
</dbReference>
<dbReference type="PANTHER" id="PTHR11922:SF2">
    <property type="entry name" value="GMP SYNTHASE [GLUTAMINE-HYDROLYZING]"/>
    <property type="match status" value="1"/>
</dbReference>
<reference evidence="12" key="2">
    <citation type="submission" date="2020-09" db="EMBL/GenBank/DDBJ databases">
        <authorList>
            <person name="Sun Q."/>
            <person name="Ohkuma M."/>
        </authorList>
    </citation>
    <scope>NUCLEOTIDE SEQUENCE</scope>
    <source>
        <strain evidence="12">JCM 13064</strain>
    </source>
</reference>
<dbReference type="InterPro" id="IPR022310">
    <property type="entry name" value="NAD/GMP_synthase"/>
</dbReference>
<comment type="subunit">
    <text evidence="9">Homodimer.</text>
</comment>
<dbReference type="HAMAP" id="MF_00344">
    <property type="entry name" value="GMP_synthase"/>
    <property type="match status" value="1"/>
</dbReference>
<evidence type="ECO:0000313" key="13">
    <source>
        <dbReference type="Proteomes" id="UP000645217"/>
    </source>
</evidence>
<dbReference type="CDD" id="cd01997">
    <property type="entry name" value="GMP_synthase_C"/>
    <property type="match status" value="1"/>
</dbReference>
<dbReference type="SUPFAM" id="SSF54810">
    <property type="entry name" value="GMP synthetase C-terminal dimerisation domain"/>
    <property type="match status" value="1"/>
</dbReference>
<dbReference type="InterPro" id="IPR001674">
    <property type="entry name" value="GMP_synth_C"/>
</dbReference>
<evidence type="ECO:0000256" key="1">
    <source>
        <dbReference type="ARBA" id="ARBA00002332"/>
    </source>
</evidence>
<keyword evidence="5 9" id="KW-0332">GMP biosynthesis</keyword>
<comment type="pathway">
    <text evidence="2 9">Purine metabolism; GMP biosynthesis; GMP from XMP (L-Gln route): step 1/1.</text>
</comment>
<dbReference type="FunFam" id="3.30.300.10:FF:000002">
    <property type="entry name" value="GMP synthase [glutamine-hydrolyzing]"/>
    <property type="match status" value="1"/>
</dbReference>
<dbReference type="SUPFAM" id="SSF52317">
    <property type="entry name" value="Class I glutamine amidotransferase-like"/>
    <property type="match status" value="1"/>
</dbReference>
<feature type="binding site" evidence="10">
    <location>
        <begin position="224"/>
        <end position="230"/>
    </location>
    <ligand>
        <name>ATP</name>
        <dbReference type="ChEBI" id="CHEBI:30616"/>
    </ligand>
</feature>
<comment type="function">
    <text evidence="1 9">Catalyzes the synthesis of GMP from XMP.</text>
</comment>
<keyword evidence="7 9" id="KW-0067">ATP-binding</keyword>
<dbReference type="InterPro" id="IPR017926">
    <property type="entry name" value="GATASE"/>
</dbReference>
<keyword evidence="6 9" id="KW-0658">Purine biosynthesis</keyword>
<evidence type="ECO:0000259" key="11">
    <source>
        <dbReference type="PROSITE" id="PS51553"/>
    </source>
</evidence>
<protein>
    <recommendedName>
        <fullName evidence="9">GMP synthase [glutamine-hydrolyzing]</fullName>
        <ecNumber evidence="9">6.3.5.2</ecNumber>
    </recommendedName>
    <alternativeName>
        <fullName evidence="9">GMP synthetase</fullName>
    </alternativeName>
    <alternativeName>
        <fullName evidence="9">Glutamine amidotransferase</fullName>
    </alternativeName>
</protein>
<dbReference type="PROSITE" id="PS51273">
    <property type="entry name" value="GATASE_TYPE_1"/>
    <property type="match status" value="1"/>
</dbReference>
<feature type="active site" evidence="9">
    <location>
        <position position="170"/>
    </location>
</feature>
<dbReference type="Proteomes" id="UP000645217">
    <property type="component" value="Unassembled WGS sequence"/>
</dbReference>
<evidence type="ECO:0000256" key="8">
    <source>
        <dbReference type="ARBA" id="ARBA00022962"/>
    </source>
</evidence>
<dbReference type="GO" id="GO:0003921">
    <property type="term" value="F:GMP synthase activity"/>
    <property type="evidence" value="ECO:0007669"/>
    <property type="project" value="InterPro"/>
</dbReference>
<sequence length="516" mass="55590">MSEFDTVLVVDFGAQYAQLIARRVRECHVYSEIVPSTMPVSEMLAKNPKAIILSGGPASVYAEGAPAAPEGLFETGVPTLGICYGFQEMARVLGGDVARTGTAEYGGTPLTVGSEGVLFAGLPAVQSVWMSHGDSVAAAPDGFQVTAWTPDTPVAAMEDPSRGLYGVQFHPEVLHSEHGQTVMKHFLDAAGCRPTWTMLNIVEDAIEAVRAQVGPEGRAICGLSGGVDSAVAAAIVQRAIGDRLTCVFVDHGLLRKGEAEQVERDFVAATGVKLRVVDAAERFLKALSGVSDPEEKRKIIGREFIRVFEDEQRAILADGPVDFLVQGTLYPDVVESGGGTGTANIKSHHNVGGLPDDLRFTLVEPLRTLFKDEVRRAGEELGLPSAMVWRQPFPGPGLGIRIVGEVTHDRLTILREADSIAREELSRAGLDREIWQCPVVLLADVRSVGVQGDGRTYGHPVVLRPVTSEDAMTADWSRVPYDVLARISTRITNEVREVNRVVLDVTSKPPGTIEWE</sequence>
<keyword evidence="8 9" id="KW-0315">Glutamine amidotransferase</keyword>
<dbReference type="FunFam" id="3.40.50.620:FF:000001">
    <property type="entry name" value="GMP synthase [glutamine-hydrolyzing]"/>
    <property type="match status" value="1"/>
</dbReference>
<proteinExistence type="inferred from homology"/>
<dbReference type="InterPro" id="IPR025777">
    <property type="entry name" value="GMPS_ATP_PPase_dom"/>
</dbReference>
<dbReference type="InterPro" id="IPR004739">
    <property type="entry name" value="GMP_synth_GATase"/>
</dbReference>
<dbReference type="InterPro" id="IPR029062">
    <property type="entry name" value="Class_I_gatase-like"/>
</dbReference>
<dbReference type="Pfam" id="PF00117">
    <property type="entry name" value="GATase"/>
    <property type="match status" value="1"/>
</dbReference>
<gene>
    <name evidence="9 12" type="primary">guaA</name>
    <name evidence="12" type="ORF">GCM10007964_20270</name>
</gene>
<dbReference type="FunFam" id="3.40.50.880:FF:000001">
    <property type="entry name" value="GMP synthase [glutamine-hydrolyzing]"/>
    <property type="match status" value="1"/>
</dbReference>
<comment type="caution">
    <text evidence="12">The sequence shown here is derived from an EMBL/GenBank/DDBJ whole genome shotgun (WGS) entry which is preliminary data.</text>
</comment>
<feature type="active site" description="Nucleophile" evidence="9">
    <location>
        <position position="83"/>
    </location>
</feature>
<reference evidence="12" key="1">
    <citation type="journal article" date="2014" name="Int. J. Syst. Evol. Microbiol.">
        <title>Complete genome sequence of Corynebacterium casei LMG S-19264T (=DSM 44701T), isolated from a smear-ripened cheese.</title>
        <authorList>
            <consortium name="US DOE Joint Genome Institute (JGI-PGF)"/>
            <person name="Walter F."/>
            <person name="Albersmeier A."/>
            <person name="Kalinowski J."/>
            <person name="Ruckert C."/>
        </authorList>
    </citation>
    <scope>NUCLEOTIDE SEQUENCE</scope>
    <source>
        <strain evidence="12">JCM 13064</strain>
    </source>
</reference>
<dbReference type="CDD" id="cd01742">
    <property type="entry name" value="GATase1_GMP_Synthase"/>
    <property type="match status" value="1"/>
</dbReference>
<evidence type="ECO:0000256" key="10">
    <source>
        <dbReference type="PROSITE-ProRule" id="PRU00886"/>
    </source>
</evidence>
<evidence type="ECO:0000256" key="6">
    <source>
        <dbReference type="ARBA" id="ARBA00022755"/>
    </source>
</evidence>
<evidence type="ECO:0000256" key="2">
    <source>
        <dbReference type="ARBA" id="ARBA00005153"/>
    </source>
</evidence>
<keyword evidence="3 9" id="KW-0436">Ligase</keyword>
<dbReference type="Gene3D" id="3.30.300.10">
    <property type="match status" value="1"/>
</dbReference>
<dbReference type="Pfam" id="PF02540">
    <property type="entry name" value="NAD_synthase"/>
    <property type="match status" value="1"/>
</dbReference>
<comment type="catalytic activity">
    <reaction evidence="9">
        <text>XMP + L-glutamine + ATP + H2O = GMP + L-glutamate + AMP + diphosphate + 2 H(+)</text>
        <dbReference type="Rhea" id="RHEA:11680"/>
        <dbReference type="ChEBI" id="CHEBI:15377"/>
        <dbReference type="ChEBI" id="CHEBI:15378"/>
        <dbReference type="ChEBI" id="CHEBI:29985"/>
        <dbReference type="ChEBI" id="CHEBI:30616"/>
        <dbReference type="ChEBI" id="CHEBI:33019"/>
        <dbReference type="ChEBI" id="CHEBI:57464"/>
        <dbReference type="ChEBI" id="CHEBI:58115"/>
        <dbReference type="ChEBI" id="CHEBI:58359"/>
        <dbReference type="ChEBI" id="CHEBI:456215"/>
        <dbReference type="EC" id="6.3.5.2"/>
    </reaction>
</comment>
<dbReference type="AlphaFoldDB" id="A0A917QZ49"/>
<dbReference type="NCBIfam" id="TIGR00888">
    <property type="entry name" value="guaA_Nterm"/>
    <property type="match status" value="1"/>
</dbReference>
<dbReference type="NCBIfam" id="TIGR00884">
    <property type="entry name" value="guaA_Cterm"/>
    <property type="match status" value="1"/>
</dbReference>
<dbReference type="Gene3D" id="3.40.50.620">
    <property type="entry name" value="HUPs"/>
    <property type="match status" value="1"/>
</dbReference>
<evidence type="ECO:0000256" key="7">
    <source>
        <dbReference type="ARBA" id="ARBA00022840"/>
    </source>
</evidence>
<evidence type="ECO:0000256" key="3">
    <source>
        <dbReference type="ARBA" id="ARBA00022598"/>
    </source>
</evidence>
<dbReference type="EMBL" id="BMNT01000009">
    <property type="protein sequence ID" value="GGK77439.1"/>
    <property type="molecule type" value="Genomic_DNA"/>
</dbReference>
<dbReference type="GO" id="GO:0005829">
    <property type="term" value="C:cytosol"/>
    <property type="evidence" value="ECO:0007669"/>
    <property type="project" value="TreeGrafter"/>
</dbReference>
<dbReference type="EC" id="6.3.5.2" evidence="9"/>
<dbReference type="SUPFAM" id="SSF52402">
    <property type="entry name" value="Adenine nucleotide alpha hydrolases-like"/>
    <property type="match status" value="1"/>
</dbReference>
<dbReference type="PROSITE" id="PS51553">
    <property type="entry name" value="GMPS_ATP_PPASE"/>
    <property type="match status" value="1"/>
</dbReference>
<feature type="active site" evidence="9">
    <location>
        <position position="172"/>
    </location>
</feature>
<feature type="domain" description="GMPS ATP-PPase" evidence="11">
    <location>
        <begin position="196"/>
        <end position="390"/>
    </location>
</feature>
<dbReference type="InterPro" id="IPR022955">
    <property type="entry name" value="GMP_synthase"/>
</dbReference>
<dbReference type="Gene3D" id="3.40.50.880">
    <property type="match status" value="1"/>
</dbReference>
<evidence type="ECO:0000256" key="9">
    <source>
        <dbReference type="HAMAP-Rule" id="MF_00344"/>
    </source>
</evidence>
<evidence type="ECO:0000256" key="4">
    <source>
        <dbReference type="ARBA" id="ARBA00022741"/>
    </source>
</evidence>
<dbReference type="InterPro" id="IPR014729">
    <property type="entry name" value="Rossmann-like_a/b/a_fold"/>
</dbReference>
<organism evidence="12 13">
    <name type="scientific">Sphaerisporangium melleum</name>
    <dbReference type="NCBI Taxonomy" id="321316"/>
    <lineage>
        <taxon>Bacteria</taxon>
        <taxon>Bacillati</taxon>
        <taxon>Actinomycetota</taxon>
        <taxon>Actinomycetes</taxon>
        <taxon>Streptosporangiales</taxon>
        <taxon>Streptosporangiaceae</taxon>
        <taxon>Sphaerisporangium</taxon>
    </lineage>
</organism>
<keyword evidence="13" id="KW-1185">Reference proteome</keyword>
<evidence type="ECO:0000313" key="12">
    <source>
        <dbReference type="EMBL" id="GGK77439.1"/>
    </source>
</evidence>
<dbReference type="GO" id="GO:0005524">
    <property type="term" value="F:ATP binding"/>
    <property type="evidence" value="ECO:0007669"/>
    <property type="project" value="UniProtKB-UniRule"/>
</dbReference>
<dbReference type="NCBIfam" id="NF000848">
    <property type="entry name" value="PRK00074.1"/>
    <property type="match status" value="1"/>
</dbReference>
<dbReference type="PANTHER" id="PTHR11922">
    <property type="entry name" value="GMP SYNTHASE-RELATED"/>
    <property type="match status" value="1"/>
</dbReference>